<feature type="domain" description="Non-reducing end beta-L-arabinofuranosidase-like GH127 catalytic" evidence="2">
    <location>
        <begin position="41"/>
        <end position="421"/>
    </location>
</feature>
<reference evidence="5 6" key="1">
    <citation type="submission" date="2019-11" db="EMBL/GenBank/DDBJ databases">
        <title>Pedobacter sp. HMF7647 Genome sequencing and assembly.</title>
        <authorList>
            <person name="Kang H."/>
            <person name="Kim H."/>
            <person name="Joh K."/>
        </authorList>
    </citation>
    <scope>NUCLEOTIDE SEQUENCE [LARGE SCALE GENOMIC DNA]</scope>
    <source>
        <strain evidence="5 6">HMF7647</strain>
    </source>
</reference>
<dbReference type="GO" id="GO:0016787">
    <property type="term" value="F:hydrolase activity"/>
    <property type="evidence" value="ECO:0007669"/>
    <property type="project" value="UniProtKB-KW"/>
</dbReference>
<dbReference type="RefSeq" id="WP_160845420.1">
    <property type="nucleotide sequence ID" value="NZ_WVHT01000007.1"/>
</dbReference>
<name>A0A7K1YCZ3_9SPHI</name>
<feature type="domain" description="Non-reducing end beta-L-arabinofuranosidase-like GH127 middle" evidence="4">
    <location>
        <begin position="432"/>
        <end position="527"/>
    </location>
</feature>
<dbReference type="PANTHER" id="PTHR31151">
    <property type="entry name" value="PROLINE-TRNA LIGASE (DUF1680)"/>
    <property type="match status" value="1"/>
</dbReference>
<dbReference type="Pfam" id="PF07944">
    <property type="entry name" value="Beta-AFase-like_GH127_cat"/>
    <property type="match status" value="1"/>
</dbReference>
<dbReference type="GO" id="GO:0005975">
    <property type="term" value="P:carbohydrate metabolic process"/>
    <property type="evidence" value="ECO:0007669"/>
    <property type="project" value="InterPro"/>
</dbReference>
<feature type="compositionally biased region" description="Basic and acidic residues" evidence="1">
    <location>
        <begin position="657"/>
        <end position="667"/>
    </location>
</feature>
<proteinExistence type="predicted"/>
<keyword evidence="5" id="KW-0378">Hydrolase</keyword>
<dbReference type="InterPro" id="IPR046544">
    <property type="entry name" value="GH146_SB_dom"/>
</dbReference>
<protein>
    <submittedName>
        <fullName evidence="5">Glycoside hydrolase family 127 protein</fullName>
    </submittedName>
</protein>
<dbReference type="Pfam" id="PF20620">
    <property type="entry name" value="DUF6805"/>
    <property type="match status" value="1"/>
</dbReference>
<evidence type="ECO:0000313" key="5">
    <source>
        <dbReference type="EMBL" id="MXV52241.1"/>
    </source>
</evidence>
<feature type="domain" description="Glycoside hydrolase GH146 substrate-binding" evidence="3">
    <location>
        <begin position="639"/>
        <end position="774"/>
    </location>
</feature>
<evidence type="ECO:0000256" key="1">
    <source>
        <dbReference type="SAM" id="MobiDB-lite"/>
    </source>
</evidence>
<sequence>MKKVLICFAIAGICLGKVSAQDGYIVKSKVEQKAVPFKLENVRLLPSPFKHAMELDAKWLLSLDPDRFLNRFMTNAGLQPKGEIYGGWEARGVSGHSLGHYLSACSMMYAASGDKRFKEKVDYIVNELAICQDARKTGYVGGIPDEDKIFDQVAAGDIRSQGFDLNGGWVPWYTEHKVLAGLIDAYTYTGNEKAKQVAVRFCDWIDTKFKNLTEAQFQKMLDCEHGGMNEALANIYAITGDKKYLALSYRFHHKKILDPLSRQEDQLAGVHANTQIPKIIGCARRYELTGDAKDHVISQYFWNEVTGHHSYVIGGNSDHEHFGEPDKLNDRLSDNTTETCNTYNMLKLTEHLYELDPKSSYMDYYERALYNHILASQNPDDGMVLYYMPLASGSEKPFGTPDNSFWCCTGTGMENHAKYGESIYYKAADGGLYVNLFIPSVLNWQEKGIKLQLDSKYPDDQTVNITFSEVKSAMQMPLAIRYPKWAVNGAKLLINGKPQEVKSNPGSYITLNRSWKKGDKVQLTFPMSLYTESMPDNKDKKAFLYGPLVLAGELGNGELKSRDIPMFVSANENLAQWVKKDPAKPNVFETMSTNTGKLTLAPLYKVYGQKQAVYWDFFTPEEWTKKKAQFEAERKADEELAARTIDVMRIGEMQPERDHNLTGDKTETGSMGSSKWRDARDGGWFSFTLDTKGNANANLQCTYWGSDSGNRQFAILIEGKEIAREKLDAKHPNQLYNEVYEIPTELLAGKKTVTVKFQAMEGSTAGGVFGCRLLKK</sequence>
<feature type="region of interest" description="Disordered" evidence="1">
    <location>
        <begin position="657"/>
        <end position="676"/>
    </location>
</feature>
<dbReference type="InterPro" id="IPR049046">
    <property type="entry name" value="Beta-AFase-like_GH127_middle"/>
</dbReference>
<evidence type="ECO:0000313" key="6">
    <source>
        <dbReference type="Proteomes" id="UP000466586"/>
    </source>
</evidence>
<dbReference type="EMBL" id="WVHT01000007">
    <property type="protein sequence ID" value="MXV52241.1"/>
    <property type="molecule type" value="Genomic_DNA"/>
</dbReference>
<comment type="caution">
    <text evidence="5">The sequence shown here is derived from an EMBL/GenBank/DDBJ whole genome shotgun (WGS) entry which is preliminary data.</text>
</comment>
<organism evidence="5 6">
    <name type="scientific">Hufsiella arboris</name>
    <dbReference type="NCBI Taxonomy" id="2695275"/>
    <lineage>
        <taxon>Bacteria</taxon>
        <taxon>Pseudomonadati</taxon>
        <taxon>Bacteroidota</taxon>
        <taxon>Sphingobacteriia</taxon>
        <taxon>Sphingobacteriales</taxon>
        <taxon>Sphingobacteriaceae</taxon>
        <taxon>Hufsiella</taxon>
    </lineage>
</organism>
<dbReference type="InterPro" id="IPR008928">
    <property type="entry name" value="6-hairpin_glycosidase_sf"/>
</dbReference>
<dbReference type="Pfam" id="PF20736">
    <property type="entry name" value="Glyco_hydro127M"/>
    <property type="match status" value="1"/>
</dbReference>
<keyword evidence="6" id="KW-1185">Reference proteome</keyword>
<accession>A0A7K1YCZ3</accession>
<dbReference type="PANTHER" id="PTHR31151:SF0">
    <property type="entry name" value="PROLINE-TRNA LIGASE (DUF1680)"/>
    <property type="match status" value="1"/>
</dbReference>
<dbReference type="Proteomes" id="UP000466586">
    <property type="component" value="Unassembled WGS sequence"/>
</dbReference>
<gene>
    <name evidence="5" type="ORF">GS399_14780</name>
</gene>
<dbReference type="SUPFAM" id="SSF48208">
    <property type="entry name" value="Six-hairpin glycosidases"/>
    <property type="match status" value="1"/>
</dbReference>
<evidence type="ECO:0000259" key="2">
    <source>
        <dbReference type="Pfam" id="PF07944"/>
    </source>
</evidence>
<dbReference type="InterPro" id="IPR012878">
    <property type="entry name" value="Beta-AFase-like_GH127_cat"/>
</dbReference>
<dbReference type="AlphaFoldDB" id="A0A7K1YCZ3"/>
<evidence type="ECO:0000259" key="3">
    <source>
        <dbReference type="Pfam" id="PF20620"/>
    </source>
</evidence>
<evidence type="ECO:0000259" key="4">
    <source>
        <dbReference type="Pfam" id="PF20736"/>
    </source>
</evidence>